<sequence length="297" mass="32094">MYIIGVDAGGTKTLLALYDQDGNKLNETVMESCHYMRVGASGMGRILKEGVNTLCQKQGISPRDIVLSLGLAGYGREEKVRRMLEEALKAAFPETKLILHNDVETALEGAFLGGDGLMLIAGTGSIAFLKQGDEVKRCGGWGYAFGDEGSAYWIAKKLLEVFAKEDDGRLEKTALHGLLLERLNLSQGADLITYVMKDMQNDRNQVARLAVLAGEAAALGDPMALLIYEEAAKELAALANTLVKGIEKPVPLAVYGGVFQAGHWILKPLKAHLAENLQLVEPKAPPEYGAYLFSKKG</sequence>
<reference evidence="2" key="1">
    <citation type="submission" date="2021-04" db="EMBL/GenBank/DDBJ databases">
        <title>Proteiniclasticum sedimins sp. nov., an obligate anaerobic bacterium isolated from anaerobic sludge.</title>
        <authorList>
            <person name="Liu J."/>
        </authorList>
    </citation>
    <scope>NUCLEOTIDE SEQUENCE</scope>
    <source>
        <strain evidence="2">BAD-10</strain>
    </source>
</reference>
<dbReference type="Proteomes" id="UP000675379">
    <property type="component" value="Unassembled WGS sequence"/>
</dbReference>
<dbReference type="InterPro" id="IPR052519">
    <property type="entry name" value="Euk-type_GlcNAc_Kinase"/>
</dbReference>
<gene>
    <name evidence="2" type="ORF">KCG48_01830</name>
</gene>
<comment type="caution">
    <text evidence="2">The sequence shown here is derived from an EMBL/GenBank/DDBJ whole genome shotgun (WGS) entry which is preliminary data.</text>
</comment>
<evidence type="ECO:0000313" key="2">
    <source>
        <dbReference type="EMBL" id="MBR0575071.1"/>
    </source>
</evidence>
<dbReference type="InterPro" id="IPR002731">
    <property type="entry name" value="ATPase_BadF"/>
</dbReference>
<dbReference type="AlphaFoldDB" id="A0A941CLW9"/>
<feature type="domain" description="ATPase BadF/BadG/BcrA/BcrD type" evidence="1">
    <location>
        <begin position="4"/>
        <end position="293"/>
    </location>
</feature>
<dbReference type="RefSeq" id="WP_211799592.1">
    <property type="nucleotide sequence ID" value="NZ_JAGSCS010000002.1"/>
</dbReference>
<organism evidence="2 3">
    <name type="scientific">Proteiniclasticum sediminis</name>
    <dbReference type="NCBI Taxonomy" id="2804028"/>
    <lineage>
        <taxon>Bacteria</taxon>
        <taxon>Bacillati</taxon>
        <taxon>Bacillota</taxon>
        <taxon>Clostridia</taxon>
        <taxon>Eubacteriales</taxon>
        <taxon>Clostridiaceae</taxon>
        <taxon>Proteiniclasticum</taxon>
    </lineage>
</organism>
<dbReference type="InterPro" id="IPR043129">
    <property type="entry name" value="ATPase_NBD"/>
</dbReference>
<protein>
    <submittedName>
        <fullName evidence="2">Acyl-CoA reductase</fullName>
    </submittedName>
</protein>
<dbReference type="Pfam" id="PF01869">
    <property type="entry name" value="BcrAD_BadFG"/>
    <property type="match status" value="1"/>
</dbReference>
<dbReference type="PANTHER" id="PTHR43190">
    <property type="entry name" value="N-ACETYL-D-GLUCOSAMINE KINASE"/>
    <property type="match status" value="1"/>
</dbReference>
<evidence type="ECO:0000313" key="3">
    <source>
        <dbReference type="Proteomes" id="UP000675379"/>
    </source>
</evidence>
<keyword evidence="3" id="KW-1185">Reference proteome</keyword>
<dbReference type="Gene3D" id="3.30.420.40">
    <property type="match status" value="2"/>
</dbReference>
<accession>A0A941CLW9</accession>
<dbReference type="EMBL" id="JAGSCS010000002">
    <property type="protein sequence ID" value="MBR0575071.1"/>
    <property type="molecule type" value="Genomic_DNA"/>
</dbReference>
<dbReference type="SUPFAM" id="SSF53067">
    <property type="entry name" value="Actin-like ATPase domain"/>
    <property type="match status" value="2"/>
</dbReference>
<dbReference type="PANTHER" id="PTHR43190:SF3">
    <property type="entry name" value="N-ACETYL-D-GLUCOSAMINE KINASE"/>
    <property type="match status" value="1"/>
</dbReference>
<proteinExistence type="predicted"/>
<name>A0A941CLW9_9CLOT</name>
<evidence type="ECO:0000259" key="1">
    <source>
        <dbReference type="Pfam" id="PF01869"/>
    </source>
</evidence>
<dbReference type="CDD" id="cd24007">
    <property type="entry name" value="ASKHA_NBD_eukNAGK-like"/>
    <property type="match status" value="1"/>
</dbReference>